<sequence length="95" mass="10494">MGSDWTWELRVPVLRPVNKVIYEVLALAAGFGLKFRRPDGCINLFDNDGELRIVEDQDEAAPRWRLGRPPANSGHPTGSISISAVGPINPVRRST</sequence>
<name>A0A317DEN9_9ACTN</name>
<protein>
    <submittedName>
        <fullName evidence="2">Uncharacterized protein</fullName>
    </submittedName>
</protein>
<accession>A0A317DEN9</accession>
<comment type="caution">
    <text evidence="2">The sequence shown here is derived from an EMBL/GenBank/DDBJ whole genome shotgun (WGS) entry which is preliminary data.</text>
</comment>
<dbReference type="OrthoDB" id="3614806at2"/>
<feature type="region of interest" description="Disordered" evidence="1">
    <location>
        <begin position="64"/>
        <end position="95"/>
    </location>
</feature>
<dbReference type="Proteomes" id="UP000246050">
    <property type="component" value="Unassembled WGS sequence"/>
</dbReference>
<gene>
    <name evidence="2" type="ORF">DKT69_21860</name>
</gene>
<proteinExistence type="predicted"/>
<dbReference type="RefSeq" id="WP_109803386.1">
    <property type="nucleotide sequence ID" value="NZ_QGKS01000272.1"/>
</dbReference>
<evidence type="ECO:0000313" key="3">
    <source>
        <dbReference type="Proteomes" id="UP000246050"/>
    </source>
</evidence>
<dbReference type="AlphaFoldDB" id="A0A317DEN9"/>
<reference evidence="2 3" key="1">
    <citation type="submission" date="2018-05" db="EMBL/GenBank/DDBJ databases">
        <title>Micromonosporas from Atacama Desert.</title>
        <authorList>
            <person name="Carro L."/>
            <person name="Golinska P."/>
            <person name="Klenk H.-P."/>
            <person name="Goodfellow M."/>
        </authorList>
    </citation>
    <scope>NUCLEOTIDE SEQUENCE [LARGE SCALE GENOMIC DNA]</scope>
    <source>
        <strain evidence="2 3">4G51</strain>
    </source>
</reference>
<evidence type="ECO:0000313" key="2">
    <source>
        <dbReference type="EMBL" id="PWR13107.1"/>
    </source>
</evidence>
<organism evidence="2 3">
    <name type="scientific">Micromonospora sicca</name>
    <dbReference type="NCBI Taxonomy" id="2202420"/>
    <lineage>
        <taxon>Bacteria</taxon>
        <taxon>Bacillati</taxon>
        <taxon>Actinomycetota</taxon>
        <taxon>Actinomycetes</taxon>
        <taxon>Micromonosporales</taxon>
        <taxon>Micromonosporaceae</taxon>
        <taxon>Micromonospora</taxon>
    </lineage>
</organism>
<dbReference type="EMBL" id="QGKS01000272">
    <property type="protein sequence ID" value="PWR13107.1"/>
    <property type="molecule type" value="Genomic_DNA"/>
</dbReference>
<evidence type="ECO:0000256" key="1">
    <source>
        <dbReference type="SAM" id="MobiDB-lite"/>
    </source>
</evidence>